<evidence type="ECO:0000313" key="1">
    <source>
        <dbReference type="EMBL" id="WZN40765.1"/>
    </source>
</evidence>
<organism evidence="1 2">
    <name type="scientific">Chitinophaga pollutisoli</name>
    <dbReference type="NCBI Taxonomy" id="3133966"/>
    <lineage>
        <taxon>Bacteria</taxon>
        <taxon>Pseudomonadati</taxon>
        <taxon>Bacteroidota</taxon>
        <taxon>Chitinophagia</taxon>
        <taxon>Chitinophagales</taxon>
        <taxon>Chitinophagaceae</taxon>
        <taxon>Chitinophaga</taxon>
    </lineage>
</organism>
<evidence type="ECO:0000313" key="2">
    <source>
        <dbReference type="Proteomes" id="UP001485459"/>
    </source>
</evidence>
<accession>A0ABZ2YMS0</accession>
<name>A0ABZ2YMS0_9BACT</name>
<gene>
    <name evidence="1" type="ORF">WJU16_22645</name>
</gene>
<dbReference type="Gene3D" id="1.10.1420.10">
    <property type="match status" value="1"/>
</dbReference>
<reference evidence="2" key="1">
    <citation type="submission" date="2024-03" db="EMBL/GenBank/DDBJ databases">
        <title>Chitinophaga horti sp. nov., isolated from garden soil.</title>
        <authorList>
            <person name="Lee D.S."/>
            <person name="Han D.M."/>
            <person name="Baek J.H."/>
            <person name="Choi D.G."/>
            <person name="Jeon J.H."/>
            <person name="Jeon C.O."/>
        </authorList>
    </citation>
    <scope>NUCLEOTIDE SEQUENCE [LARGE SCALE GENOMIC DNA]</scope>
    <source>
        <strain evidence="2">GPA1</strain>
    </source>
</reference>
<protein>
    <submittedName>
        <fullName evidence="1">Uncharacterized protein</fullName>
    </submittedName>
</protein>
<dbReference type="RefSeq" id="WP_341835630.1">
    <property type="nucleotide sequence ID" value="NZ_CP149822.1"/>
</dbReference>
<dbReference type="Proteomes" id="UP001485459">
    <property type="component" value="Chromosome"/>
</dbReference>
<keyword evidence="2" id="KW-1185">Reference proteome</keyword>
<proteinExistence type="predicted"/>
<dbReference type="InterPro" id="IPR036187">
    <property type="entry name" value="DNA_mismatch_repair_MutS_sf"/>
</dbReference>
<dbReference type="SUPFAM" id="SSF48334">
    <property type="entry name" value="DNA repair protein MutS, domain III"/>
    <property type="match status" value="1"/>
</dbReference>
<sequence length="193" mass="21673">MSFKIDRQSVGELNLMGKFRQGSVYFLFNKVKTRIGEKLMDEMFSHPLTDAAAINRRAAIFQYFERESTAFPFEADQVALMREFIDGAAGKSQLATTADTWMMKMLASVAKDGRYKNILLQLQATIVTLKKCFGLLELLRQGNSPCSSASKHCWRSWPTRISAGCWTAIFTNPCPPKPYQNTTFCCGAGSTPR</sequence>
<dbReference type="EMBL" id="CP149822">
    <property type="protein sequence ID" value="WZN40765.1"/>
    <property type="molecule type" value="Genomic_DNA"/>
</dbReference>